<evidence type="ECO:0000313" key="2">
    <source>
        <dbReference type="EMBL" id="CAI5441317.1"/>
    </source>
</evidence>
<organism evidence="2 3">
    <name type="scientific">Caenorhabditis angaria</name>
    <dbReference type="NCBI Taxonomy" id="860376"/>
    <lineage>
        <taxon>Eukaryota</taxon>
        <taxon>Metazoa</taxon>
        <taxon>Ecdysozoa</taxon>
        <taxon>Nematoda</taxon>
        <taxon>Chromadorea</taxon>
        <taxon>Rhabditida</taxon>
        <taxon>Rhabditina</taxon>
        <taxon>Rhabditomorpha</taxon>
        <taxon>Rhabditoidea</taxon>
        <taxon>Rhabditidae</taxon>
        <taxon>Peloderinae</taxon>
        <taxon>Caenorhabditis</taxon>
    </lineage>
</organism>
<dbReference type="OrthoDB" id="5808078at2759"/>
<comment type="caution">
    <text evidence="2">The sequence shown here is derived from an EMBL/GenBank/DDBJ whole genome shotgun (WGS) entry which is preliminary data.</text>
</comment>
<accession>A0A9P1I8A9</accession>
<keyword evidence="1" id="KW-0472">Membrane</keyword>
<evidence type="ECO:0000256" key="1">
    <source>
        <dbReference type="SAM" id="Phobius"/>
    </source>
</evidence>
<feature type="transmembrane region" description="Helical" evidence="1">
    <location>
        <begin position="12"/>
        <end position="29"/>
    </location>
</feature>
<gene>
    <name evidence="2" type="ORF">CAMP_LOCUS3954</name>
</gene>
<protein>
    <submittedName>
        <fullName evidence="2">Uncharacterized protein</fullName>
    </submittedName>
</protein>
<dbReference type="PROSITE" id="PS51257">
    <property type="entry name" value="PROKAR_LIPOPROTEIN"/>
    <property type="match status" value="1"/>
</dbReference>
<dbReference type="Proteomes" id="UP001152747">
    <property type="component" value="Unassembled WGS sequence"/>
</dbReference>
<keyword evidence="1" id="KW-1133">Transmembrane helix</keyword>
<proteinExistence type="predicted"/>
<reference evidence="2" key="1">
    <citation type="submission" date="2022-11" db="EMBL/GenBank/DDBJ databases">
        <authorList>
            <person name="Kikuchi T."/>
        </authorList>
    </citation>
    <scope>NUCLEOTIDE SEQUENCE</scope>
    <source>
        <strain evidence="2">PS1010</strain>
    </source>
</reference>
<name>A0A9P1I8A9_9PELO</name>
<dbReference type="EMBL" id="CANHGI010000002">
    <property type="protein sequence ID" value="CAI5441317.1"/>
    <property type="molecule type" value="Genomic_DNA"/>
</dbReference>
<keyword evidence="1" id="KW-0812">Transmembrane</keyword>
<keyword evidence="3" id="KW-1185">Reference proteome</keyword>
<dbReference type="AlphaFoldDB" id="A0A9P1I8A9"/>
<sequence length="70" mass="7956">MTEDAIRFDQLLPILILFLILCLFLYACVRECCDGGYSEQQTQKVQHDLGPLPKITVTNGKTGEERVIQE</sequence>
<evidence type="ECO:0000313" key="3">
    <source>
        <dbReference type="Proteomes" id="UP001152747"/>
    </source>
</evidence>